<protein>
    <submittedName>
        <fullName evidence="2">Serine/threonine-protein kinase Nek10</fullName>
    </submittedName>
</protein>
<dbReference type="GO" id="GO:0016301">
    <property type="term" value="F:kinase activity"/>
    <property type="evidence" value="ECO:0007669"/>
    <property type="project" value="UniProtKB-KW"/>
</dbReference>
<sequence>MSHLTTLFMGISISQRRLRELDDPIQKFLVLLHKIIYITQVMPTLPSMHHPGNAYITQLPPAPYSSSRRRLVERFKKSLFHQDSSALSLKVTLSKVGPVDVNMSSVPGSPLNLQVLQGSSEPVELGSPSSDWWPQSLSIKAPLYGPQNQGGHREGVGGEQILRRDRNQVTLLSASLASTGNTDFNLSWSAPPHKLEPEP</sequence>
<evidence type="ECO:0000313" key="2">
    <source>
        <dbReference type="EMBL" id="KAK0150190.1"/>
    </source>
</evidence>
<accession>A0AA47N1M1</accession>
<dbReference type="EMBL" id="JAOPHQ010001562">
    <property type="protein sequence ID" value="KAK0150190.1"/>
    <property type="molecule type" value="Genomic_DNA"/>
</dbReference>
<proteinExistence type="predicted"/>
<organism evidence="2 3">
    <name type="scientific">Merluccius polli</name>
    <name type="common">Benguela hake</name>
    <name type="synonym">Merluccius cadenati</name>
    <dbReference type="NCBI Taxonomy" id="89951"/>
    <lineage>
        <taxon>Eukaryota</taxon>
        <taxon>Metazoa</taxon>
        <taxon>Chordata</taxon>
        <taxon>Craniata</taxon>
        <taxon>Vertebrata</taxon>
        <taxon>Euteleostomi</taxon>
        <taxon>Actinopterygii</taxon>
        <taxon>Neopterygii</taxon>
        <taxon>Teleostei</taxon>
        <taxon>Neoteleostei</taxon>
        <taxon>Acanthomorphata</taxon>
        <taxon>Zeiogadaria</taxon>
        <taxon>Gadariae</taxon>
        <taxon>Gadiformes</taxon>
        <taxon>Gadoidei</taxon>
        <taxon>Merlucciidae</taxon>
        <taxon>Merluccius</taxon>
    </lineage>
</organism>
<dbReference type="AlphaFoldDB" id="A0AA47N1M1"/>
<reference evidence="2" key="1">
    <citation type="journal article" date="2023" name="Front. Mar. Sci.">
        <title>A new Merluccius polli reference genome to investigate the effects of global change in West African waters.</title>
        <authorList>
            <person name="Mateo J.L."/>
            <person name="Blanco-Fernandez C."/>
            <person name="Garcia-Vazquez E."/>
            <person name="Machado-Schiaffino G."/>
        </authorList>
    </citation>
    <scope>NUCLEOTIDE SEQUENCE</scope>
    <source>
        <strain evidence="2">C29</strain>
        <tissue evidence="2">Fin</tissue>
    </source>
</reference>
<dbReference type="Proteomes" id="UP001174136">
    <property type="component" value="Unassembled WGS sequence"/>
</dbReference>
<evidence type="ECO:0000313" key="3">
    <source>
        <dbReference type="Proteomes" id="UP001174136"/>
    </source>
</evidence>
<keyword evidence="2" id="KW-0808">Transferase</keyword>
<feature type="region of interest" description="Disordered" evidence="1">
    <location>
        <begin position="180"/>
        <end position="199"/>
    </location>
</feature>
<comment type="caution">
    <text evidence="2">The sequence shown here is derived from an EMBL/GenBank/DDBJ whole genome shotgun (WGS) entry which is preliminary data.</text>
</comment>
<name>A0AA47N1M1_MERPO</name>
<keyword evidence="2" id="KW-0418">Kinase</keyword>
<gene>
    <name evidence="2" type="primary">Nek10</name>
    <name evidence="2" type="ORF">N1851_009044</name>
</gene>
<keyword evidence="3" id="KW-1185">Reference proteome</keyword>
<evidence type="ECO:0000256" key="1">
    <source>
        <dbReference type="SAM" id="MobiDB-lite"/>
    </source>
</evidence>